<accession>A0A699Z4H1</accession>
<gene>
    <name evidence="2" type="ORF">HaLaN_12889</name>
</gene>
<dbReference type="InterPro" id="IPR050869">
    <property type="entry name" value="H3K4_H4K5_MeTrfase"/>
</dbReference>
<dbReference type="EMBL" id="BLLF01001002">
    <property type="protein sequence ID" value="GFH16465.1"/>
    <property type="molecule type" value="Genomic_DNA"/>
</dbReference>
<dbReference type="Gene3D" id="2.170.270.10">
    <property type="entry name" value="SET domain"/>
    <property type="match status" value="1"/>
</dbReference>
<proteinExistence type="predicted"/>
<keyword evidence="3" id="KW-1185">Reference proteome</keyword>
<dbReference type="AlphaFoldDB" id="A0A699Z4H1"/>
<dbReference type="InterPro" id="IPR046341">
    <property type="entry name" value="SET_dom_sf"/>
</dbReference>
<organism evidence="2 3">
    <name type="scientific">Haematococcus lacustris</name>
    <name type="common">Green alga</name>
    <name type="synonym">Haematococcus pluvialis</name>
    <dbReference type="NCBI Taxonomy" id="44745"/>
    <lineage>
        <taxon>Eukaryota</taxon>
        <taxon>Viridiplantae</taxon>
        <taxon>Chlorophyta</taxon>
        <taxon>core chlorophytes</taxon>
        <taxon>Chlorophyceae</taxon>
        <taxon>CS clade</taxon>
        <taxon>Chlamydomonadales</taxon>
        <taxon>Haematococcaceae</taxon>
        <taxon>Haematococcus</taxon>
    </lineage>
</organism>
<protein>
    <submittedName>
        <fullName evidence="2">NADPH--cytochrome P450 reductase</fullName>
    </submittedName>
</protein>
<evidence type="ECO:0000313" key="3">
    <source>
        <dbReference type="Proteomes" id="UP000485058"/>
    </source>
</evidence>
<dbReference type="SUPFAM" id="SSF82199">
    <property type="entry name" value="SET domain"/>
    <property type="match status" value="1"/>
</dbReference>
<evidence type="ECO:0000313" key="2">
    <source>
        <dbReference type="EMBL" id="GFH16465.1"/>
    </source>
</evidence>
<feature type="region of interest" description="Disordered" evidence="1">
    <location>
        <begin position="61"/>
        <end position="116"/>
    </location>
</feature>
<dbReference type="Proteomes" id="UP000485058">
    <property type="component" value="Unassembled WGS sequence"/>
</dbReference>
<feature type="non-terminal residue" evidence="2">
    <location>
        <position position="1"/>
    </location>
</feature>
<evidence type="ECO:0000256" key="1">
    <source>
        <dbReference type="SAM" id="MobiDB-lite"/>
    </source>
</evidence>
<comment type="caution">
    <text evidence="2">The sequence shown here is derived from an EMBL/GenBank/DDBJ whole genome shotgun (WGS) entry which is preliminary data.</text>
</comment>
<feature type="non-terminal residue" evidence="2">
    <location>
        <position position="116"/>
    </location>
</feature>
<reference evidence="2 3" key="1">
    <citation type="submission" date="2020-02" db="EMBL/GenBank/DDBJ databases">
        <title>Draft genome sequence of Haematococcus lacustris strain NIES-144.</title>
        <authorList>
            <person name="Morimoto D."/>
            <person name="Nakagawa S."/>
            <person name="Yoshida T."/>
            <person name="Sawayama S."/>
        </authorList>
    </citation>
    <scope>NUCLEOTIDE SEQUENCE [LARGE SCALE GENOMIC DNA]</scope>
    <source>
        <strain evidence="2 3">NIES-144</strain>
    </source>
</reference>
<feature type="compositionally biased region" description="Basic and acidic residues" evidence="1">
    <location>
        <begin position="78"/>
        <end position="96"/>
    </location>
</feature>
<name>A0A699Z4H1_HAELA</name>
<dbReference type="PANTHER" id="PTHR12197">
    <property type="entry name" value="HISTONE-LYSINE N-METHYLTRANSFERASE SMYD"/>
    <property type="match status" value="1"/>
</dbReference>
<sequence>MDGGHGWVTATGHIPSGTALSITYIDLEQPRSARRALLRKLYSFDCDCVRCEAELVERPGKAVWSQQGTDGRQPAAKQARDRRLAVRGKGGGEPRNARCSTAVQSGKAARASGCDA</sequence>